<accession>A0A3Q9FJK8</accession>
<dbReference type="RefSeq" id="WP_126612230.1">
    <property type="nucleotide sequence ID" value="NZ_CP034562.1"/>
</dbReference>
<dbReference type="KEGG" id="fll:EI427_04905"/>
<feature type="transmembrane region" description="Helical" evidence="1">
    <location>
        <begin position="237"/>
        <end position="256"/>
    </location>
</feature>
<reference evidence="2 3" key="1">
    <citation type="submission" date="2018-12" db="EMBL/GenBank/DDBJ databases">
        <title>Flammeovirga pectinis sp. nov., isolated from the gut of the Korean scallop, Patinopecten yessoensis.</title>
        <authorList>
            <person name="Bae J.-W."/>
            <person name="Jeong Y.-S."/>
            <person name="Kang W."/>
        </authorList>
    </citation>
    <scope>NUCLEOTIDE SEQUENCE [LARGE SCALE GENOMIC DNA]</scope>
    <source>
        <strain evidence="2 3">L12M1</strain>
    </source>
</reference>
<keyword evidence="1" id="KW-0812">Transmembrane</keyword>
<dbReference type="AlphaFoldDB" id="A0A3Q9FJK8"/>
<sequence>MEFNNKKLERTSKWINYLIALVLCGFLISLSSQFMGDIDDWEGRPSVEEFQDQAFVKKQKAALKKLYVVRDYQSEKRGSIQKTIAAASKNYKNEKESYDNWLAARKTVGSPSEDNEILSRANKLDTHYKTEQEWRAKMSLIDDTLAIIGKEISTINSSLDTEKQEAYKKQDEEIRAIDLKVFLIRLFIVLPILALGIFFIVKFRKHKYWPIFLGYVMFSFYAFFFGLVPYLPSYGGYIRYTVGIILSVLFGMYAINKIKAFIEKKKSELKAPSNERAKKVQLDTAERALASHMCPSCGKDFILKKWDKDLDRKFKAQGYGIVTNFCRYCGLELFKPCTNCGTENYAHLPYCSKCGTSIVSEK</sequence>
<keyword evidence="1" id="KW-1133">Transmembrane helix</keyword>
<proteinExistence type="predicted"/>
<protein>
    <recommendedName>
        <fullName evidence="4">Zinc ribbon domain-containing protein</fullName>
    </recommendedName>
</protein>
<feature type="transmembrane region" description="Helical" evidence="1">
    <location>
        <begin position="208"/>
        <end position="231"/>
    </location>
</feature>
<feature type="transmembrane region" description="Helical" evidence="1">
    <location>
        <begin position="182"/>
        <end position="201"/>
    </location>
</feature>
<organism evidence="2 3">
    <name type="scientific">Flammeovirga pectinis</name>
    <dbReference type="NCBI Taxonomy" id="2494373"/>
    <lineage>
        <taxon>Bacteria</taxon>
        <taxon>Pseudomonadati</taxon>
        <taxon>Bacteroidota</taxon>
        <taxon>Cytophagia</taxon>
        <taxon>Cytophagales</taxon>
        <taxon>Flammeovirgaceae</taxon>
        <taxon>Flammeovirga</taxon>
    </lineage>
</organism>
<gene>
    <name evidence="2" type="ORF">EI427_04905</name>
</gene>
<evidence type="ECO:0000256" key="1">
    <source>
        <dbReference type="SAM" id="Phobius"/>
    </source>
</evidence>
<evidence type="ECO:0000313" key="2">
    <source>
        <dbReference type="EMBL" id="AZQ61591.1"/>
    </source>
</evidence>
<evidence type="ECO:0000313" key="3">
    <source>
        <dbReference type="Proteomes" id="UP000267268"/>
    </source>
</evidence>
<name>A0A3Q9FJK8_9BACT</name>
<evidence type="ECO:0008006" key="4">
    <source>
        <dbReference type="Google" id="ProtNLM"/>
    </source>
</evidence>
<keyword evidence="1" id="KW-0472">Membrane</keyword>
<dbReference type="OrthoDB" id="7255862at2"/>
<keyword evidence="3" id="KW-1185">Reference proteome</keyword>
<dbReference type="Proteomes" id="UP000267268">
    <property type="component" value="Chromosome 1"/>
</dbReference>
<dbReference type="EMBL" id="CP034562">
    <property type="protein sequence ID" value="AZQ61591.1"/>
    <property type="molecule type" value="Genomic_DNA"/>
</dbReference>
<feature type="transmembrane region" description="Helical" evidence="1">
    <location>
        <begin position="14"/>
        <end position="35"/>
    </location>
</feature>